<protein>
    <submittedName>
        <fullName evidence="2">Uncharacterized protein</fullName>
    </submittedName>
</protein>
<organism evidence="2 3">
    <name type="scientific">Nitrosopumilus zosterae</name>
    <dbReference type="NCBI Taxonomy" id="718286"/>
    <lineage>
        <taxon>Archaea</taxon>
        <taxon>Nitrososphaerota</taxon>
        <taxon>Nitrososphaeria</taxon>
        <taxon>Nitrosopumilales</taxon>
        <taxon>Nitrosopumilaceae</taxon>
        <taxon>Nitrosopumilus</taxon>
    </lineage>
</organism>
<keyword evidence="3" id="KW-1185">Reference proteome</keyword>
<dbReference type="Proteomes" id="UP000245829">
    <property type="component" value="Unassembled WGS sequence"/>
</dbReference>
<keyword evidence="1" id="KW-0472">Membrane</keyword>
<proteinExistence type="predicted"/>
<evidence type="ECO:0000313" key="2">
    <source>
        <dbReference type="EMBL" id="GBH33400.1"/>
    </source>
</evidence>
<sequence length="155" mass="17741">MHIEKLGKVGIGVGIAVGIMMLFMLGMSIPDQVGRFIQDYDVSRFEENPSELQTVNAEFLMEKFSQTEDYAIFVQRNPEYVEDLELYRDGGHLRLTAFNTTTNNVLELRLSWDNDDFIKMDKDAYCRIGNSLDRAEITARESAVSHFLKTTDCVN</sequence>
<evidence type="ECO:0000256" key="1">
    <source>
        <dbReference type="SAM" id="Phobius"/>
    </source>
</evidence>
<keyword evidence="1" id="KW-0812">Transmembrane</keyword>
<dbReference type="RefSeq" id="WP_109876059.1">
    <property type="nucleotide sequence ID" value="NZ_AP026695.1"/>
</dbReference>
<reference evidence="2 3" key="1">
    <citation type="submission" date="2018-05" db="EMBL/GenBank/DDBJ databases">
        <title>genome sequencing of Nitrosopumilus sp. NM25.</title>
        <authorList>
            <person name="Mori K."/>
            <person name="Nakagawa T."/>
        </authorList>
    </citation>
    <scope>NUCLEOTIDE SEQUENCE [LARGE SCALE GENOMIC DNA]</scope>
    <source>
        <strain evidence="2 3">NM25</strain>
    </source>
</reference>
<name>A0A2S2KNZ7_9ARCH</name>
<dbReference type="EMBL" id="BGKI01000001">
    <property type="protein sequence ID" value="GBH33400.1"/>
    <property type="molecule type" value="Genomic_DNA"/>
</dbReference>
<gene>
    <name evidence="2" type="ORF">NZNM25_01910</name>
</gene>
<evidence type="ECO:0000313" key="3">
    <source>
        <dbReference type="Proteomes" id="UP000245829"/>
    </source>
</evidence>
<accession>A0A2S2KNZ7</accession>
<dbReference type="GeneID" id="76209522"/>
<feature type="transmembrane region" description="Helical" evidence="1">
    <location>
        <begin position="6"/>
        <end position="25"/>
    </location>
</feature>
<comment type="caution">
    <text evidence="2">The sequence shown here is derived from an EMBL/GenBank/DDBJ whole genome shotgun (WGS) entry which is preliminary data.</text>
</comment>
<keyword evidence="1" id="KW-1133">Transmembrane helix</keyword>
<dbReference type="AlphaFoldDB" id="A0A2S2KNZ7"/>